<reference evidence="2 3" key="1">
    <citation type="journal article" date="2013" name="PLoS Genet.">
        <title>The genome and development-dependent transcriptomes of Pyronema confluens: a window into fungal evolution.</title>
        <authorList>
            <person name="Traeger S."/>
            <person name="Altegoer F."/>
            <person name="Freitag M."/>
            <person name="Gabaldon T."/>
            <person name="Kempken F."/>
            <person name="Kumar A."/>
            <person name="Marcet-Houben M."/>
            <person name="Poggeler S."/>
            <person name="Stajich J.E."/>
            <person name="Nowrousian M."/>
        </authorList>
    </citation>
    <scope>NUCLEOTIDE SEQUENCE [LARGE SCALE GENOMIC DNA]</scope>
    <source>
        <strain evidence="3">CBS 100304</strain>
        <tissue evidence="2">Vegetative mycelium</tissue>
    </source>
</reference>
<proteinExistence type="predicted"/>
<keyword evidence="3" id="KW-1185">Reference proteome</keyword>
<evidence type="ECO:0000313" key="2">
    <source>
        <dbReference type="EMBL" id="CCX09774.1"/>
    </source>
</evidence>
<dbReference type="AlphaFoldDB" id="U4LER8"/>
<dbReference type="EMBL" id="HF935496">
    <property type="protein sequence ID" value="CCX09774.1"/>
    <property type="molecule type" value="Genomic_DNA"/>
</dbReference>
<dbReference type="STRING" id="1076935.U4LER8"/>
<evidence type="ECO:0000256" key="1">
    <source>
        <dbReference type="SAM" id="MobiDB-lite"/>
    </source>
</evidence>
<dbReference type="Proteomes" id="UP000018144">
    <property type="component" value="Unassembled WGS sequence"/>
</dbReference>
<protein>
    <submittedName>
        <fullName evidence="2">Uncharacterized protein</fullName>
    </submittedName>
</protein>
<feature type="region of interest" description="Disordered" evidence="1">
    <location>
        <begin position="115"/>
        <end position="146"/>
    </location>
</feature>
<name>U4LER8_PYROM</name>
<sequence>MDSFARLLVSGGLKEVDRIYRIKGYWRRRWETRRWLKGLEKESRVRRDNGKGERTKGAGGMERERRESGESKVGMGQEDLLALWTPAAEERLLQRGMVDDLEEVGCCGRFVGMLLEEDSEEEGDGDEDEGDDEWEEDEEYEDEDEESAYMYGVLTGEFEHWEQVLEVAEYGF</sequence>
<evidence type="ECO:0000313" key="3">
    <source>
        <dbReference type="Proteomes" id="UP000018144"/>
    </source>
</evidence>
<organism evidence="2 3">
    <name type="scientific">Pyronema omphalodes (strain CBS 100304)</name>
    <name type="common">Pyronema confluens</name>
    <dbReference type="NCBI Taxonomy" id="1076935"/>
    <lineage>
        <taxon>Eukaryota</taxon>
        <taxon>Fungi</taxon>
        <taxon>Dikarya</taxon>
        <taxon>Ascomycota</taxon>
        <taxon>Pezizomycotina</taxon>
        <taxon>Pezizomycetes</taxon>
        <taxon>Pezizales</taxon>
        <taxon>Pyronemataceae</taxon>
        <taxon>Pyronema</taxon>
    </lineage>
</organism>
<accession>U4LER8</accession>
<feature type="compositionally biased region" description="Basic and acidic residues" evidence="1">
    <location>
        <begin position="43"/>
        <end position="70"/>
    </location>
</feature>
<dbReference type="OrthoDB" id="5396937at2759"/>
<gene>
    <name evidence="2" type="ORF">PCON_09367</name>
</gene>
<feature type="region of interest" description="Disordered" evidence="1">
    <location>
        <begin position="43"/>
        <end position="74"/>
    </location>
</feature>